<dbReference type="Pfam" id="PF02415">
    <property type="entry name" value="Chlam_PMP"/>
    <property type="match status" value="2"/>
</dbReference>
<keyword evidence="10" id="KW-1185">Reference proteome</keyword>
<comment type="subcellular location">
    <subcellularLocation>
        <location evidence="1">Cell envelope</location>
    </subcellularLocation>
    <subcellularLocation>
        <location evidence="2">Cell outer membrane</location>
    </subcellularLocation>
    <subcellularLocation>
        <location evidence="3">Secreted</location>
    </subcellularLocation>
</comment>
<evidence type="ECO:0000256" key="5">
    <source>
        <dbReference type="ARBA" id="ARBA00022729"/>
    </source>
</evidence>
<dbReference type="EMBL" id="CP011266">
    <property type="protein sequence ID" value="ALT68933.1"/>
    <property type="molecule type" value="Genomic_DNA"/>
</dbReference>
<evidence type="ECO:0000313" key="10">
    <source>
        <dbReference type="Proteomes" id="UP000067738"/>
    </source>
</evidence>
<dbReference type="Gene3D" id="2.160.20.10">
    <property type="entry name" value="Single-stranded right-handed beta-helix, Pectin lyase-like"/>
    <property type="match status" value="1"/>
</dbReference>
<evidence type="ECO:0000259" key="8">
    <source>
        <dbReference type="Pfam" id="PF16640"/>
    </source>
</evidence>
<dbReference type="OrthoDB" id="78475at2157"/>
<keyword evidence="6" id="KW-0472">Membrane</keyword>
<keyword evidence="4" id="KW-0964">Secreted</keyword>
<dbReference type="SUPFAM" id="SSF51126">
    <property type="entry name" value="Pectin lyase-like"/>
    <property type="match status" value="1"/>
</dbReference>
<dbReference type="PANTHER" id="PTHR11319:SF35">
    <property type="entry name" value="OUTER MEMBRANE PROTEIN PMPC-RELATED"/>
    <property type="match status" value="1"/>
</dbReference>
<evidence type="ECO:0000313" key="9">
    <source>
        <dbReference type="EMBL" id="ALT68933.1"/>
    </source>
</evidence>
<name>A0A0U2SJ07_9EURY</name>
<dbReference type="Proteomes" id="UP000067738">
    <property type="component" value="Chromosome"/>
</dbReference>
<evidence type="ECO:0000256" key="3">
    <source>
        <dbReference type="ARBA" id="ARBA00004613"/>
    </source>
</evidence>
<reference evidence="9 10" key="1">
    <citation type="submission" date="2015-04" db="EMBL/GenBank/DDBJ databases">
        <title>The complete genome sequence of the rumen methanogen Methanobrevibacter millerae SM9.</title>
        <authorList>
            <person name="Leahy S.C."/>
            <person name="Kelly W.J."/>
            <person name="Pacheco D.M."/>
            <person name="Li D."/>
            <person name="Altermann E."/>
            <person name="Attwood G.T."/>
        </authorList>
    </citation>
    <scope>NUCLEOTIDE SEQUENCE [LARGE SCALE GENOMIC DNA]</scope>
    <source>
        <strain evidence="9 10">SM9</strain>
    </source>
</reference>
<keyword evidence="5" id="KW-0732">Signal</keyword>
<feature type="domain" description="Bacterial Ig-like" evidence="8">
    <location>
        <begin position="639"/>
        <end position="711"/>
    </location>
</feature>
<dbReference type="GeneID" id="26736109"/>
<evidence type="ECO:0000256" key="2">
    <source>
        <dbReference type="ARBA" id="ARBA00004442"/>
    </source>
</evidence>
<dbReference type="InterPro" id="IPR003368">
    <property type="entry name" value="POMP_repeat"/>
</dbReference>
<dbReference type="Gene3D" id="2.60.40.1120">
    <property type="entry name" value="Carboxypeptidase-like, regulatory domain"/>
    <property type="match status" value="1"/>
</dbReference>
<dbReference type="InterPro" id="IPR012334">
    <property type="entry name" value="Pectin_lyas_fold"/>
</dbReference>
<keyword evidence="7" id="KW-0998">Cell outer membrane</keyword>
<sequence>MKKRFLIILLFVFIISLSCVSAVEDVNQTIYDDTNDLVSGEDTLSVSLSEDELSAKDDGTFTALQEKINNAGAGSTIYLENDYKYDQGFSSDGIVINHKITIDGNGHTIDALGKSRVFDIHAYLELKNINFINGYNDVSSFLYAGKYGSYQTSPTINIDSCNFSDSTGGPAIVFGGEMEVYNSNFNNNNGAIRGSCTHLTVKDSKFSNNYADDGAAIYYYPWVTSGKLNIENCMFTDNVASNLGGAVYASYGLSSNIKNSTFIRNQAKNGGAVYSPNYINIIQSNFFNNLAKEGGAIELYKGNVLNSFFMFNTAEKGGAISASNSLIDSCDFNNNDADIGGAIYTAEPKITSNNWLTAIYNCNFKDNAVSQSGASIAALGATNVYNCKFSQNVNHECIYYKTHENKNKLNISDNKIDSDYTYDIYYNSTNSFDFKTFLVFENETVAPKDAVTICKLYDKDGNAIRIFNNKIYESGYDIKAILTNVDDSSIRYECSLGYFDEGTGGYRLRCDFKEGVYKVTGYLSSKFTDNCDVIDGYLTVGGSVLNVPDVTKDYGGPERLEITLTESGSPVANVNVNININGVDYSRTTDSKGKASMAINLPVGTYDVIVTYKDISTSAKVTVNPLNTKTTLVYNKNSHNSVTLTATISPATVGGKVTFIVNGKEYSAAVSGAKATYTLNNLAVGSYEAKATYSGDINHKSSSSTSVKFTVEDVKIEVSAPDLTKYYNGPERFVVTVKEDYKAVVGKNVTINLNGRSYIRTTDSDGQASMAINLNSGKYKITTEYGGIKVYSTVTVKDTVISNDFTKIFRNDTQYYATFIDSQGNLLKNTQVKLNINGVYYTRTTNDQGIAKMNINLNPGTYVLTATNPASGEQHTTRITVLPSIVENHDLTKFYKNESKYTLRILGGNGKPVGEGVTVKLNINGVFYERKTNASGYMNMNINLNPGTYIITAEYNGLMASNTVKVLPILSAKDVNMKYRDGTKFELKLLDGKGKPFAEQIITFNINGVFYNRITDSNGIARLNINLMAGEYIITSMYSNGAALANKVTISS</sequence>
<dbReference type="Pfam" id="PF16640">
    <property type="entry name" value="Big_3_5"/>
    <property type="match status" value="1"/>
</dbReference>
<accession>A0A0U2SJ07</accession>
<gene>
    <name evidence="9" type="ORF">sm9_1149</name>
</gene>
<protein>
    <submittedName>
        <fullName evidence="9">Adhesin-like protein</fullName>
    </submittedName>
</protein>
<dbReference type="PATRIC" id="fig|230361.4.peg.1187"/>
<dbReference type="AlphaFoldDB" id="A0A0U2SJ07"/>
<organism evidence="9 10">
    <name type="scientific">Methanobrevibacter millerae</name>
    <dbReference type="NCBI Taxonomy" id="230361"/>
    <lineage>
        <taxon>Archaea</taxon>
        <taxon>Methanobacteriati</taxon>
        <taxon>Methanobacteriota</taxon>
        <taxon>Methanomada group</taxon>
        <taxon>Methanobacteria</taxon>
        <taxon>Methanobacteriales</taxon>
        <taxon>Methanobacteriaceae</taxon>
        <taxon>Methanobrevibacter</taxon>
    </lineage>
</organism>
<dbReference type="InterPro" id="IPR013783">
    <property type="entry name" value="Ig-like_fold"/>
</dbReference>
<evidence type="ECO:0000256" key="6">
    <source>
        <dbReference type="ARBA" id="ARBA00023136"/>
    </source>
</evidence>
<dbReference type="Gene3D" id="2.60.40.10">
    <property type="entry name" value="Immunoglobulins"/>
    <property type="match status" value="1"/>
</dbReference>
<evidence type="ECO:0000256" key="7">
    <source>
        <dbReference type="ARBA" id="ARBA00023237"/>
    </source>
</evidence>
<evidence type="ECO:0000256" key="1">
    <source>
        <dbReference type="ARBA" id="ARBA00004196"/>
    </source>
</evidence>
<dbReference type="NCBIfam" id="TIGR01376">
    <property type="entry name" value="POMP_repeat"/>
    <property type="match status" value="1"/>
</dbReference>
<dbReference type="InterPro" id="IPR032109">
    <property type="entry name" value="Big_3_5"/>
</dbReference>
<dbReference type="RefSeq" id="WP_058739209.1">
    <property type="nucleotide sequence ID" value="NZ_CP011266.1"/>
</dbReference>
<dbReference type="GO" id="GO:0005576">
    <property type="term" value="C:extracellular region"/>
    <property type="evidence" value="ECO:0007669"/>
    <property type="project" value="UniProtKB-SubCell"/>
</dbReference>
<evidence type="ECO:0000256" key="4">
    <source>
        <dbReference type="ARBA" id="ARBA00022525"/>
    </source>
</evidence>
<dbReference type="PROSITE" id="PS51257">
    <property type="entry name" value="PROKAR_LIPOPROTEIN"/>
    <property type="match status" value="1"/>
</dbReference>
<proteinExistence type="predicted"/>
<dbReference type="InterPro" id="IPR011050">
    <property type="entry name" value="Pectin_lyase_fold/virulence"/>
</dbReference>
<dbReference type="KEGG" id="mmil:sm9_1149"/>
<dbReference type="PANTHER" id="PTHR11319">
    <property type="entry name" value="G PROTEIN-COUPLED RECEPTOR-RELATED"/>
    <property type="match status" value="1"/>
</dbReference>